<dbReference type="EMBL" id="JAHBBH010000019">
    <property type="protein sequence ID" value="MBW3092797.1"/>
    <property type="molecule type" value="Genomic_DNA"/>
</dbReference>
<name>A0ABS6WHR4_9BIFI</name>
<evidence type="ECO:0000313" key="1">
    <source>
        <dbReference type="EMBL" id="MBW3092797.1"/>
    </source>
</evidence>
<protein>
    <submittedName>
        <fullName evidence="1">Uncharacterized protein</fullName>
    </submittedName>
</protein>
<gene>
    <name evidence="1" type="ORF">KIH79_07615</name>
</gene>
<evidence type="ECO:0000313" key="2">
    <source>
        <dbReference type="Proteomes" id="UP000700815"/>
    </source>
</evidence>
<reference evidence="1 2" key="1">
    <citation type="submission" date="2021-05" db="EMBL/GenBank/DDBJ databases">
        <title>Phylogenetic classification of ten novel species belonging to the genus Bifidobacterium comprising B. colchicus sp. nov., B. abeli sp. nov., B. bicoloris sp. nov., B. guerezis sp. nov., B. rosaliae sp. nov., B. santillanensis sp. nov., B. argentati sp. nov., B. amazzoni sp. nov., B. pluviali sp. nov., and B. pinnaculum sp. nov.</title>
        <authorList>
            <person name="Lugli G.A."/>
            <person name="Ruiz Garcia L."/>
            <person name="Margolles A."/>
            <person name="Ventura M."/>
        </authorList>
    </citation>
    <scope>NUCLEOTIDE SEQUENCE [LARGE SCALE GENOMIC DNA]</scope>
    <source>
        <strain evidence="1 2">82T10</strain>
    </source>
</reference>
<proteinExistence type="predicted"/>
<dbReference type="Proteomes" id="UP000700815">
    <property type="component" value="Unassembled WGS sequence"/>
</dbReference>
<sequence length="159" mass="17681">MTRIVNYVPRVWRETSQPTDIDWTDGVLTLAHKGSSSETFAQSDSFQVEQSGVYVIAGRCLGVTLPDGGQNTTQNGPLPVWNPQSWAIPLFAPPKTVEVKSYVFEFRVPDTVRELVWRVCAPNGGGAVWDRLFLGLKTDWQALQAQAPSFTSESQRLIL</sequence>
<comment type="caution">
    <text evidence="1">The sequence shown here is derived from an EMBL/GenBank/DDBJ whole genome shotgun (WGS) entry which is preliminary data.</text>
</comment>
<dbReference type="RefSeq" id="WP_219058848.1">
    <property type="nucleotide sequence ID" value="NZ_JAHBBH010000019.1"/>
</dbReference>
<keyword evidence="2" id="KW-1185">Reference proteome</keyword>
<organism evidence="1 2">
    <name type="scientific">Bifidobacterium miconis</name>
    <dbReference type="NCBI Taxonomy" id="2834435"/>
    <lineage>
        <taxon>Bacteria</taxon>
        <taxon>Bacillati</taxon>
        <taxon>Actinomycetota</taxon>
        <taxon>Actinomycetes</taxon>
        <taxon>Bifidobacteriales</taxon>
        <taxon>Bifidobacteriaceae</taxon>
        <taxon>Bifidobacterium</taxon>
    </lineage>
</organism>
<accession>A0ABS6WHR4</accession>